<proteinExistence type="predicted"/>
<evidence type="ECO:0000313" key="2">
    <source>
        <dbReference type="EMBL" id="EUD63981.1"/>
    </source>
</evidence>
<dbReference type="EMBL" id="KI965578">
    <property type="protein sequence ID" value="EUD63981.1"/>
    <property type="molecule type" value="Genomic_DNA"/>
</dbReference>
<feature type="compositionally biased region" description="Polar residues" evidence="1">
    <location>
        <begin position="127"/>
        <end position="139"/>
    </location>
</feature>
<evidence type="ECO:0000313" key="3">
    <source>
        <dbReference type="Proteomes" id="UP000030640"/>
    </source>
</evidence>
<reference evidence="2 3" key="1">
    <citation type="submission" date="2013-02" db="EMBL/GenBank/DDBJ databases">
        <title>The Genome Sequence of Plasmodium inui San Antonio 1.</title>
        <authorList>
            <consortium name="The Broad Institute Genome Sequencing Platform"/>
            <consortium name="The Broad Institute Genome Sequencing Center for Infectious Disease"/>
            <person name="Neafsey D."/>
            <person name="Cheeseman I."/>
            <person name="Volkman S."/>
            <person name="Adams J."/>
            <person name="Walker B."/>
            <person name="Young S.K."/>
            <person name="Zeng Q."/>
            <person name="Gargeya S."/>
            <person name="Fitzgerald M."/>
            <person name="Haas B."/>
            <person name="Abouelleil A."/>
            <person name="Alvarado L."/>
            <person name="Arachchi H.M."/>
            <person name="Berlin A.M."/>
            <person name="Chapman S.B."/>
            <person name="Dewar J."/>
            <person name="Goldberg J."/>
            <person name="Griggs A."/>
            <person name="Gujja S."/>
            <person name="Hansen M."/>
            <person name="Howarth C."/>
            <person name="Imamovic A."/>
            <person name="Larimer J."/>
            <person name="McCowan C."/>
            <person name="Murphy C."/>
            <person name="Neiman D."/>
            <person name="Pearson M."/>
            <person name="Priest M."/>
            <person name="Roberts A."/>
            <person name="Saif S."/>
            <person name="Shea T."/>
            <person name="Sisk P."/>
            <person name="Sykes S."/>
            <person name="Wortman J."/>
            <person name="Nusbaum C."/>
            <person name="Birren B."/>
        </authorList>
    </citation>
    <scope>NUCLEOTIDE SEQUENCE [LARGE SCALE GENOMIC DNA]</scope>
    <source>
        <strain evidence="2 3">San Antonio 1</strain>
    </source>
</reference>
<accession>W7AFB6</accession>
<dbReference type="AlphaFoldDB" id="W7AFB6"/>
<gene>
    <name evidence="2" type="ORF">C922_05642</name>
</gene>
<dbReference type="RefSeq" id="XP_008819435.1">
    <property type="nucleotide sequence ID" value="XM_008821213.1"/>
</dbReference>
<feature type="region of interest" description="Disordered" evidence="1">
    <location>
        <begin position="104"/>
        <end position="139"/>
    </location>
</feature>
<dbReference type="GeneID" id="20040916"/>
<dbReference type="Proteomes" id="UP000030640">
    <property type="component" value="Unassembled WGS sequence"/>
</dbReference>
<protein>
    <submittedName>
        <fullName evidence="2">Uncharacterized protein</fullName>
    </submittedName>
</protein>
<sequence>MEKNERRMYYERYVIPQVLQTTNLSYNRKEQGYTRTVVVRVIDEGAYRRRIGEHEPFTMLLDVRTPGNGPTRRGRRGFIPPCVLFKVFIKKKKTRRIVLDEISSNQEESQAVIDHAEEERSDPMSINIATESTTASDSM</sequence>
<organism evidence="2 3">
    <name type="scientific">Plasmodium inui San Antonio 1</name>
    <dbReference type="NCBI Taxonomy" id="1237626"/>
    <lineage>
        <taxon>Eukaryota</taxon>
        <taxon>Sar</taxon>
        <taxon>Alveolata</taxon>
        <taxon>Apicomplexa</taxon>
        <taxon>Aconoidasida</taxon>
        <taxon>Haemosporida</taxon>
        <taxon>Plasmodiidae</taxon>
        <taxon>Plasmodium</taxon>
        <taxon>Plasmodium (Plasmodium)</taxon>
    </lineage>
</organism>
<evidence type="ECO:0000256" key="1">
    <source>
        <dbReference type="SAM" id="MobiDB-lite"/>
    </source>
</evidence>
<dbReference type="VEuPathDB" id="PlasmoDB:C922_05642"/>
<name>W7AFB6_9APIC</name>
<keyword evidence="3" id="KW-1185">Reference proteome</keyword>